<organism evidence="1 2">
    <name type="scientific">Pararhizobium capsulatum DSM 1112</name>
    <dbReference type="NCBI Taxonomy" id="1121113"/>
    <lineage>
        <taxon>Bacteria</taxon>
        <taxon>Pseudomonadati</taxon>
        <taxon>Pseudomonadota</taxon>
        <taxon>Alphaproteobacteria</taxon>
        <taxon>Hyphomicrobiales</taxon>
        <taxon>Rhizobiaceae</taxon>
        <taxon>Rhizobium/Agrobacterium group</taxon>
        <taxon>Pararhizobium</taxon>
    </lineage>
</organism>
<reference evidence="1 2" key="1">
    <citation type="submission" date="2023-07" db="EMBL/GenBank/DDBJ databases">
        <title>Genomic Encyclopedia of Type Strains, Phase IV (KMG-IV): sequencing the most valuable type-strain genomes for metagenomic binning, comparative biology and taxonomic classification.</title>
        <authorList>
            <person name="Goeker M."/>
        </authorList>
    </citation>
    <scope>NUCLEOTIDE SEQUENCE [LARGE SCALE GENOMIC DNA]</scope>
    <source>
        <strain evidence="1 2">DSM 1112</strain>
    </source>
</reference>
<sequence>MSKISKYAHDLLSDVHKEVKQRISPKFNIAKSMGMVALVVAVSSCTTTPTKIATKESHYIAVGYPNPVKQKVSTTKMVNGTKVVSQTAITVTYLGRAPYICTPSGFGRKSSCFARPFTTAHK</sequence>
<dbReference type="Proteomes" id="UP001230207">
    <property type="component" value="Unassembled WGS sequence"/>
</dbReference>
<comment type="caution">
    <text evidence="1">The sequence shown here is derived from an EMBL/GenBank/DDBJ whole genome shotgun (WGS) entry which is preliminary data.</text>
</comment>
<evidence type="ECO:0000313" key="2">
    <source>
        <dbReference type="Proteomes" id="UP001230207"/>
    </source>
</evidence>
<name>A0ABU0BYP7_9HYPH</name>
<accession>A0ABU0BYP7</accession>
<keyword evidence="2" id="KW-1185">Reference proteome</keyword>
<dbReference type="EMBL" id="JAUSVF010000003">
    <property type="protein sequence ID" value="MDQ0323388.1"/>
    <property type="molecule type" value="Genomic_DNA"/>
</dbReference>
<protein>
    <submittedName>
        <fullName evidence="1">Uncharacterized protein</fullName>
    </submittedName>
</protein>
<evidence type="ECO:0000313" key="1">
    <source>
        <dbReference type="EMBL" id="MDQ0323388.1"/>
    </source>
</evidence>
<gene>
    <name evidence="1" type="ORF">QO002_005594</name>
</gene>
<proteinExistence type="predicted"/>